<keyword evidence="3" id="KW-0804">Transcription</keyword>
<dbReference type="InterPro" id="IPR011008">
    <property type="entry name" value="Dimeric_a/b-barrel"/>
</dbReference>
<dbReference type="EMBL" id="BLAD01000092">
    <property type="protein sequence ID" value="GES05052.1"/>
    <property type="molecule type" value="Genomic_DNA"/>
</dbReference>
<dbReference type="SUPFAM" id="SSF54909">
    <property type="entry name" value="Dimeric alpha+beta barrel"/>
    <property type="match status" value="1"/>
</dbReference>
<dbReference type="InterPro" id="IPR036388">
    <property type="entry name" value="WH-like_DNA-bd_sf"/>
</dbReference>
<dbReference type="Gene3D" id="1.10.10.10">
    <property type="entry name" value="Winged helix-like DNA-binding domain superfamily/Winged helix DNA-binding domain"/>
    <property type="match status" value="1"/>
</dbReference>
<dbReference type="SMART" id="SM00344">
    <property type="entry name" value="HTH_ASNC"/>
    <property type="match status" value="1"/>
</dbReference>
<name>A0A5M3WAK2_9ACTN</name>
<dbReference type="AlphaFoldDB" id="A0A5M3WAK2"/>
<dbReference type="PROSITE" id="PS00519">
    <property type="entry name" value="HTH_ASNC_1"/>
    <property type="match status" value="1"/>
</dbReference>
<comment type="caution">
    <text evidence="5">The sequence shown here is derived from an EMBL/GenBank/DDBJ whole genome shotgun (WGS) entry which is preliminary data.</text>
</comment>
<organism evidence="5 6">
    <name type="scientific">Acrocarpospora corrugata</name>
    <dbReference type="NCBI Taxonomy" id="35763"/>
    <lineage>
        <taxon>Bacteria</taxon>
        <taxon>Bacillati</taxon>
        <taxon>Actinomycetota</taxon>
        <taxon>Actinomycetes</taxon>
        <taxon>Streptosporangiales</taxon>
        <taxon>Streptosporangiaceae</taxon>
        <taxon>Acrocarpospora</taxon>
    </lineage>
</organism>
<evidence type="ECO:0000313" key="6">
    <source>
        <dbReference type="Proteomes" id="UP000334990"/>
    </source>
</evidence>
<evidence type="ECO:0000313" key="5">
    <source>
        <dbReference type="EMBL" id="GES05052.1"/>
    </source>
</evidence>
<sequence>MSGETDNMSLQDGNMSETWVGYGLDEGDVTGMTTPPKVRTTRNGPVILDDISKQIVEQLQTDGRKPYAAIGKAVGLSEAAVRQRVQRLLDSGVMQIVAVTDPLTLGFPRQAMIGIKCEGDLELVADELSSIEEVDYVVLTAGSVDIMVEVVCEGDRHLLEILGKIRAIPAVRATETFVYLKLHKQTYSWGTR</sequence>
<evidence type="ECO:0000256" key="2">
    <source>
        <dbReference type="ARBA" id="ARBA00023125"/>
    </source>
</evidence>
<dbReference type="SUPFAM" id="SSF46785">
    <property type="entry name" value="Winged helix' DNA-binding domain"/>
    <property type="match status" value="1"/>
</dbReference>
<reference evidence="5 6" key="1">
    <citation type="submission" date="2019-10" db="EMBL/GenBank/DDBJ databases">
        <title>Whole genome shotgun sequence of Acrocarpospora corrugata NBRC 13972.</title>
        <authorList>
            <person name="Ichikawa N."/>
            <person name="Kimura A."/>
            <person name="Kitahashi Y."/>
            <person name="Komaki H."/>
            <person name="Oguchi A."/>
        </authorList>
    </citation>
    <scope>NUCLEOTIDE SEQUENCE [LARGE SCALE GENOMIC DNA]</scope>
    <source>
        <strain evidence="5 6">NBRC 13972</strain>
    </source>
</reference>
<dbReference type="Pfam" id="PF13404">
    <property type="entry name" value="HTH_AsnC-type"/>
    <property type="match status" value="1"/>
</dbReference>
<dbReference type="InterPro" id="IPR054609">
    <property type="entry name" value="PF0864-like_C"/>
</dbReference>
<dbReference type="PANTHER" id="PTHR30154:SF45">
    <property type="entry name" value="TRANSCRIPTIONAL REGULATORY PROTEIN (PROBABLY ASNC-FAMILY)-RELATED"/>
    <property type="match status" value="1"/>
</dbReference>
<dbReference type="Proteomes" id="UP000334990">
    <property type="component" value="Unassembled WGS sequence"/>
</dbReference>
<dbReference type="InterPro" id="IPR036390">
    <property type="entry name" value="WH_DNA-bd_sf"/>
</dbReference>
<proteinExistence type="predicted"/>
<dbReference type="GO" id="GO:0043200">
    <property type="term" value="P:response to amino acid"/>
    <property type="evidence" value="ECO:0007669"/>
    <property type="project" value="TreeGrafter"/>
</dbReference>
<dbReference type="GO" id="GO:0043565">
    <property type="term" value="F:sequence-specific DNA binding"/>
    <property type="evidence" value="ECO:0007669"/>
    <property type="project" value="InterPro"/>
</dbReference>
<dbReference type="PRINTS" id="PR00033">
    <property type="entry name" value="HTHASNC"/>
</dbReference>
<feature type="domain" description="HTH asnC-type" evidence="4">
    <location>
        <begin position="48"/>
        <end position="108"/>
    </location>
</feature>
<dbReference type="PROSITE" id="PS50956">
    <property type="entry name" value="HTH_ASNC_2"/>
    <property type="match status" value="1"/>
</dbReference>
<keyword evidence="2" id="KW-0238">DNA-binding</keyword>
<keyword evidence="6" id="KW-1185">Reference proteome</keyword>
<dbReference type="InterPro" id="IPR019888">
    <property type="entry name" value="Tscrpt_reg_AsnC-like"/>
</dbReference>
<evidence type="ECO:0000259" key="4">
    <source>
        <dbReference type="PROSITE" id="PS50956"/>
    </source>
</evidence>
<gene>
    <name evidence="5" type="ORF">Acor_71200</name>
</gene>
<dbReference type="InterPro" id="IPR000485">
    <property type="entry name" value="AsnC-type_HTH_dom"/>
</dbReference>
<dbReference type="Pfam" id="PF22482">
    <property type="entry name" value="AsnC_trans_reg_3"/>
    <property type="match status" value="1"/>
</dbReference>
<evidence type="ECO:0000256" key="3">
    <source>
        <dbReference type="ARBA" id="ARBA00023163"/>
    </source>
</evidence>
<keyword evidence="1" id="KW-0805">Transcription regulation</keyword>
<dbReference type="Gene3D" id="3.30.70.920">
    <property type="match status" value="1"/>
</dbReference>
<accession>A0A5M3WAK2</accession>
<dbReference type="InterPro" id="IPR019885">
    <property type="entry name" value="Tscrpt_reg_HTH_AsnC-type_CS"/>
</dbReference>
<dbReference type="GO" id="GO:0005829">
    <property type="term" value="C:cytosol"/>
    <property type="evidence" value="ECO:0007669"/>
    <property type="project" value="TreeGrafter"/>
</dbReference>
<protein>
    <submittedName>
        <fullName evidence="5">Transcriptional regulator</fullName>
    </submittedName>
</protein>
<evidence type="ECO:0000256" key="1">
    <source>
        <dbReference type="ARBA" id="ARBA00023015"/>
    </source>
</evidence>
<dbReference type="PANTHER" id="PTHR30154">
    <property type="entry name" value="LEUCINE-RESPONSIVE REGULATORY PROTEIN"/>
    <property type="match status" value="1"/>
</dbReference>